<dbReference type="AlphaFoldDB" id="A0A927FSJ8"/>
<dbReference type="PANTHER" id="PTHR43685">
    <property type="entry name" value="GLYCOSYLTRANSFERASE"/>
    <property type="match status" value="1"/>
</dbReference>
<proteinExistence type="predicted"/>
<dbReference type="InterPro" id="IPR001173">
    <property type="entry name" value="Glyco_trans_2-like"/>
</dbReference>
<dbReference type="EMBL" id="JACYFU010000002">
    <property type="protein sequence ID" value="MBD8065216.1"/>
    <property type="molecule type" value="Genomic_DNA"/>
</dbReference>
<reference evidence="2" key="1">
    <citation type="submission" date="2020-09" db="EMBL/GenBank/DDBJ databases">
        <title>Genome seq and assembly of Devosia sp.</title>
        <authorList>
            <person name="Chhetri G."/>
        </authorList>
    </citation>
    <scope>NUCLEOTIDE SEQUENCE</scope>
    <source>
        <strain evidence="2">PTR5</strain>
    </source>
</reference>
<accession>A0A927FSJ8</accession>
<dbReference type="Proteomes" id="UP000654108">
    <property type="component" value="Unassembled WGS sequence"/>
</dbReference>
<dbReference type="PANTHER" id="PTHR43685:SF2">
    <property type="entry name" value="GLYCOSYLTRANSFERASE 2-LIKE DOMAIN-CONTAINING PROTEIN"/>
    <property type="match status" value="1"/>
</dbReference>
<dbReference type="CDD" id="cd00761">
    <property type="entry name" value="Glyco_tranf_GTA_type"/>
    <property type="match status" value="1"/>
</dbReference>
<dbReference type="RefSeq" id="WP_191773957.1">
    <property type="nucleotide sequence ID" value="NZ_JACYFU010000002.1"/>
</dbReference>
<gene>
    <name evidence="2" type="ORF">IC608_07005</name>
</gene>
<dbReference type="InterPro" id="IPR050834">
    <property type="entry name" value="Glycosyltransf_2"/>
</dbReference>
<evidence type="ECO:0000259" key="1">
    <source>
        <dbReference type="Pfam" id="PF00535"/>
    </source>
</evidence>
<dbReference type="Pfam" id="PF00535">
    <property type="entry name" value="Glycos_transf_2"/>
    <property type="match status" value="1"/>
</dbReference>
<dbReference type="Gene3D" id="3.90.550.10">
    <property type="entry name" value="Spore Coat Polysaccharide Biosynthesis Protein SpsA, Chain A"/>
    <property type="match status" value="1"/>
</dbReference>
<protein>
    <submittedName>
        <fullName evidence="2">Glycosyltransferase family 2 protein</fullName>
    </submittedName>
</protein>
<keyword evidence="3" id="KW-1185">Reference proteome</keyword>
<evidence type="ECO:0000313" key="3">
    <source>
        <dbReference type="Proteomes" id="UP000654108"/>
    </source>
</evidence>
<comment type="caution">
    <text evidence="2">The sequence shown here is derived from an EMBL/GenBank/DDBJ whole genome shotgun (WGS) entry which is preliminary data.</text>
</comment>
<evidence type="ECO:0000313" key="2">
    <source>
        <dbReference type="EMBL" id="MBD8065216.1"/>
    </source>
</evidence>
<feature type="domain" description="Glycosyltransferase 2-like" evidence="1">
    <location>
        <begin position="15"/>
        <end position="138"/>
    </location>
</feature>
<dbReference type="InterPro" id="IPR029044">
    <property type="entry name" value="Nucleotide-diphossugar_trans"/>
</dbReference>
<sequence length="401" mass="43851">MASAQSNTDKAPLVSVLMANFESADKIVPALRSVLRQTMTDLEIIVSDDGSRDHSVAHVERLMAQDHRVRLLINGANGGPAACRNRALEAARGEWVAVVDSDDIIHPERFERLLAAARRGGADIVADDMILFYEDGTPPSLMLGEAVEAAFAVSAERWIRAGSDGTPALGYLKPLMRRDRVADTRYDEALRIGEDYDFVLRLLLDGARMLVVPEPFYLYRRHSGSVSHRLSVTHMEAMVARQHAMVAAHEPLTPALRAAFDARLRDLNAGLAYERLVEAVKGRRPANALALLLANPAHAARLWTSFKEGRGRREPEPQRVVSPLLLLGSGETPGVTNAVPDYLPMEADWTAAPSRAFWRDLAAQRGIGAVRCMPLDRAGWYASGFIPEAEVAMPELAGATP</sequence>
<dbReference type="SUPFAM" id="SSF53448">
    <property type="entry name" value="Nucleotide-diphospho-sugar transferases"/>
    <property type="match status" value="1"/>
</dbReference>
<name>A0A927FSJ8_9HYPH</name>
<organism evidence="2 3">
    <name type="scientific">Devosia oryzisoli</name>
    <dbReference type="NCBI Taxonomy" id="2774138"/>
    <lineage>
        <taxon>Bacteria</taxon>
        <taxon>Pseudomonadati</taxon>
        <taxon>Pseudomonadota</taxon>
        <taxon>Alphaproteobacteria</taxon>
        <taxon>Hyphomicrobiales</taxon>
        <taxon>Devosiaceae</taxon>
        <taxon>Devosia</taxon>
    </lineage>
</organism>